<evidence type="ECO:0000313" key="3">
    <source>
        <dbReference type="Proteomes" id="UP000836402"/>
    </source>
</evidence>
<protein>
    <submittedName>
        <fullName evidence="2">Uncharacterized protein</fullName>
    </submittedName>
</protein>
<accession>A0ABN7J6C1</accession>
<gene>
    <name evidence="2" type="ORF">JKIAZH3_G2724</name>
</gene>
<name>A0ABN7J6C1_9BASI</name>
<proteinExistence type="predicted"/>
<organism evidence="2 3">
    <name type="scientific">Tilletia caries</name>
    <name type="common">wheat bunt fungus</name>
    <dbReference type="NCBI Taxonomy" id="13290"/>
    <lineage>
        <taxon>Eukaryota</taxon>
        <taxon>Fungi</taxon>
        <taxon>Dikarya</taxon>
        <taxon>Basidiomycota</taxon>
        <taxon>Ustilaginomycotina</taxon>
        <taxon>Exobasidiomycetes</taxon>
        <taxon>Tilletiales</taxon>
        <taxon>Tilletiaceae</taxon>
        <taxon>Tilletia</taxon>
    </lineage>
</organism>
<reference evidence="2" key="1">
    <citation type="submission" date="2020-10" db="EMBL/GenBank/DDBJ databases">
        <authorList>
            <person name="Sedaghatjoo S."/>
        </authorList>
    </citation>
    <scope>NUCLEOTIDE SEQUENCE</scope>
    <source>
        <strain evidence="2">AZH3</strain>
    </source>
</reference>
<dbReference type="Proteomes" id="UP000836402">
    <property type="component" value="Unassembled WGS sequence"/>
</dbReference>
<evidence type="ECO:0000313" key="2">
    <source>
        <dbReference type="EMBL" id="CAD6951248.1"/>
    </source>
</evidence>
<comment type="caution">
    <text evidence="2">The sequence shown here is derived from an EMBL/GenBank/DDBJ whole genome shotgun (WGS) entry which is preliminary data.</text>
</comment>
<feature type="region of interest" description="Disordered" evidence="1">
    <location>
        <begin position="1"/>
        <end position="44"/>
    </location>
</feature>
<evidence type="ECO:0000256" key="1">
    <source>
        <dbReference type="SAM" id="MobiDB-lite"/>
    </source>
</evidence>
<dbReference type="EMBL" id="CAJHJG010005599">
    <property type="protein sequence ID" value="CAD6951248.1"/>
    <property type="molecule type" value="Genomic_DNA"/>
</dbReference>
<feature type="compositionally biased region" description="Acidic residues" evidence="1">
    <location>
        <begin position="26"/>
        <end position="35"/>
    </location>
</feature>
<keyword evidence="3" id="KW-1185">Reference proteome</keyword>
<sequence length="44" mass="4508">MLFNTADADDGAADQGNDQGDGGGLGDDDDDEDLADPLNKIARL</sequence>
<feature type="non-terminal residue" evidence="2">
    <location>
        <position position="1"/>
    </location>
</feature>